<protein>
    <recommendedName>
        <fullName evidence="5">Reverse transcriptase Ty1/copia-type domain-containing protein</fullName>
    </recommendedName>
</protein>
<dbReference type="EMBL" id="OIVN01006104">
    <property type="protein sequence ID" value="SPD25157.1"/>
    <property type="molecule type" value="Genomic_DNA"/>
</dbReference>
<evidence type="ECO:0008006" key="5">
    <source>
        <dbReference type="Google" id="ProtNLM"/>
    </source>
</evidence>
<accession>A0A2N9IHC7</accession>
<organism evidence="4">
    <name type="scientific">Fagus sylvatica</name>
    <name type="common">Beechnut</name>
    <dbReference type="NCBI Taxonomy" id="28930"/>
    <lineage>
        <taxon>Eukaryota</taxon>
        <taxon>Viridiplantae</taxon>
        <taxon>Streptophyta</taxon>
        <taxon>Embryophyta</taxon>
        <taxon>Tracheophyta</taxon>
        <taxon>Spermatophyta</taxon>
        <taxon>Magnoliopsida</taxon>
        <taxon>eudicotyledons</taxon>
        <taxon>Gunneridae</taxon>
        <taxon>Pentapetalae</taxon>
        <taxon>rosids</taxon>
        <taxon>fabids</taxon>
        <taxon>Fagales</taxon>
        <taxon>Fagaceae</taxon>
        <taxon>Fagus</taxon>
    </lineage>
</organism>
<feature type="compositionally biased region" description="Low complexity" evidence="1">
    <location>
        <begin position="359"/>
        <end position="373"/>
    </location>
</feature>
<evidence type="ECO:0000256" key="1">
    <source>
        <dbReference type="SAM" id="MobiDB-lite"/>
    </source>
</evidence>
<sequence length="615" mass="69037">MAFIANTDSVPTPPIDTSVYLGDDPTYKYYLHHGDSPGAILVSQSLIGDNYHTWSRSMVMALTAKNKIGFVNGVIVQPQDESSPAYNAWMRCNTMDELSNFRPLPDCSCGAMKILLDNKQHEYVMQFLIGLNDSFSHVIQWLYSPEEKHLRNNYGGKGQFQKRERPLYNHCGITGHTVDKCYKLHEYPPGYRFKNKVHSANQSSVIGEDPHLPFTQAQCQQLLAMLSSQASLSPSQPQMPNQIVCQSQDASSSTPHQAASAISQFMSRPGSLEEDWLGSPLSAHSPPSLPDSPSHSPLDIARQLPGFTVTNPISNPSASIPDNIAIPSPPPIPLLRKSTRLHKTPTYLQEFHCNNAFLPTTSQSSPTTAQEPTTYHEASQDPKWCEAMQAELAALEANNTWSIQPLSPGKVPIRSKWVFKVKLRSDGSLERYKARLVAKWYNQQEGFDYFETFSPVAKFVTVRSLLTIAAVKGWFLYQLDVNNAFLHGELDEEVYMTLPQGFHSKGRLPILYFLGLEIAISSQGISVSQRKYALEILQDARLLGCKPTKCPMDQNLKLSKLEGSLMPDPTVYRRLIGRLMYLTLTRPDIVFAIHKLSQFMEQPREPHYKAAQHIL</sequence>
<evidence type="ECO:0000259" key="3">
    <source>
        <dbReference type="Pfam" id="PF14244"/>
    </source>
</evidence>
<proteinExistence type="predicted"/>
<gene>
    <name evidence="4" type="ORF">FSB_LOCUS53039</name>
</gene>
<feature type="domain" description="Retrotransposon Copia-like N-terminal" evidence="3">
    <location>
        <begin position="32"/>
        <end position="78"/>
    </location>
</feature>
<feature type="domain" description="Reverse transcriptase Ty1/copia-type" evidence="2">
    <location>
        <begin position="398"/>
        <end position="505"/>
    </location>
</feature>
<dbReference type="SUPFAM" id="SSF56672">
    <property type="entry name" value="DNA/RNA polymerases"/>
    <property type="match status" value="1"/>
</dbReference>
<evidence type="ECO:0000313" key="4">
    <source>
        <dbReference type="EMBL" id="SPD25157.1"/>
    </source>
</evidence>
<dbReference type="Pfam" id="PF07727">
    <property type="entry name" value="RVT_2"/>
    <property type="match status" value="1"/>
</dbReference>
<dbReference type="AlphaFoldDB" id="A0A2N9IHC7"/>
<dbReference type="PANTHER" id="PTHR37610:SF97">
    <property type="entry name" value="RETROTRANSPOSON GAG DOMAIN-CONTAINING PROTEIN"/>
    <property type="match status" value="1"/>
</dbReference>
<feature type="region of interest" description="Disordered" evidence="1">
    <location>
        <begin position="273"/>
        <end position="300"/>
    </location>
</feature>
<dbReference type="InterPro" id="IPR043502">
    <property type="entry name" value="DNA/RNA_pol_sf"/>
</dbReference>
<feature type="region of interest" description="Disordered" evidence="1">
    <location>
        <begin position="359"/>
        <end position="380"/>
    </location>
</feature>
<name>A0A2N9IHC7_FAGSY</name>
<feature type="compositionally biased region" description="Low complexity" evidence="1">
    <location>
        <begin position="279"/>
        <end position="299"/>
    </location>
</feature>
<dbReference type="PANTHER" id="PTHR37610">
    <property type="entry name" value="CCHC-TYPE DOMAIN-CONTAINING PROTEIN"/>
    <property type="match status" value="1"/>
</dbReference>
<evidence type="ECO:0000259" key="2">
    <source>
        <dbReference type="Pfam" id="PF07727"/>
    </source>
</evidence>
<dbReference type="InterPro" id="IPR029472">
    <property type="entry name" value="Copia-like_N"/>
</dbReference>
<reference evidence="4" key="1">
    <citation type="submission" date="2018-02" db="EMBL/GenBank/DDBJ databases">
        <authorList>
            <person name="Cohen D.B."/>
            <person name="Kent A.D."/>
        </authorList>
    </citation>
    <scope>NUCLEOTIDE SEQUENCE</scope>
</reference>
<dbReference type="InterPro" id="IPR013103">
    <property type="entry name" value="RVT_2"/>
</dbReference>
<dbReference type="Pfam" id="PF14244">
    <property type="entry name" value="Retrotran_gag_3"/>
    <property type="match status" value="1"/>
</dbReference>